<evidence type="ECO:0000256" key="1">
    <source>
        <dbReference type="ARBA" id="ARBA00004123"/>
    </source>
</evidence>
<dbReference type="PANTHER" id="PTHR19306:SF6">
    <property type="entry name" value="STRUCTURAL MAINTENANCE OF CHROMOSOMES PROTEIN 6"/>
    <property type="match status" value="1"/>
</dbReference>
<keyword evidence="15" id="KW-1185">Reference proteome</keyword>
<dbReference type="GO" id="GO:0005634">
    <property type="term" value="C:nucleus"/>
    <property type="evidence" value="ECO:0007669"/>
    <property type="project" value="UniProtKB-SubCell"/>
</dbReference>
<keyword evidence="8 12" id="KW-0175">Coiled coil</keyword>
<gene>
    <name evidence="14" type="ORF">TCAL_04216</name>
</gene>
<feature type="compositionally biased region" description="Basic and acidic residues" evidence="13">
    <location>
        <begin position="409"/>
        <end position="424"/>
    </location>
</feature>
<dbReference type="GO" id="GO:0005524">
    <property type="term" value="F:ATP binding"/>
    <property type="evidence" value="ECO:0007669"/>
    <property type="project" value="UniProtKB-KW"/>
</dbReference>
<dbReference type="PANTHER" id="PTHR19306">
    <property type="entry name" value="STRUCTURAL MAINTENANCE OF CHROMOSOMES 5,6 SMC5, SMC6"/>
    <property type="match status" value="1"/>
</dbReference>
<keyword evidence="7" id="KW-0067">ATP-binding</keyword>
<feature type="coiled-coil region" evidence="12">
    <location>
        <begin position="711"/>
        <end position="796"/>
    </location>
</feature>
<protein>
    <submittedName>
        <fullName evidence="14">Uncharacterized protein</fullName>
    </submittedName>
</protein>
<evidence type="ECO:0000256" key="7">
    <source>
        <dbReference type="ARBA" id="ARBA00022840"/>
    </source>
</evidence>
<evidence type="ECO:0000256" key="11">
    <source>
        <dbReference type="ARBA" id="ARBA00023242"/>
    </source>
</evidence>
<keyword evidence="4" id="KW-0158">Chromosome</keyword>
<organism evidence="14 15">
    <name type="scientific">Tigriopus californicus</name>
    <name type="common">Marine copepod</name>
    <dbReference type="NCBI Taxonomy" id="6832"/>
    <lineage>
        <taxon>Eukaryota</taxon>
        <taxon>Metazoa</taxon>
        <taxon>Ecdysozoa</taxon>
        <taxon>Arthropoda</taxon>
        <taxon>Crustacea</taxon>
        <taxon>Multicrustacea</taxon>
        <taxon>Hexanauplia</taxon>
        <taxon>Copepoda</taxon>
        <taxon>Harpacticoida</taxon>
        <taxon>Harpacticidae</taxon>
        <taxon>Tigriopus</taxon>
    </lineage>
</organism>
<evidence type="ECO:0000256" key="10">
    <source>
        <dbReference type="ARBA" id="ARBA00023204"/>
    </source>
</evidence>
<evidence type="ECO:0000256" key="8">
    <source>
        <dbReference type="ARBA" id="ARBA00023054"/>
    </source>
</evidence>
<name>A0A553N695_TIGCA</name>
<evidence type="ECO:0000313" key="15">
    <source>
        <dbReference type="Proteomes" id="UP000318571"/>
    </source>
</evidence>
<dbReference type="GO" id="GO:0003684">
    <property type="term" value="F:damaged DNA binding"/>
    <property type="evidence" value="ECO:0007669"/>
    <property type="project" value="TreeGrafter"/>
</dbReference>
<keyword evidence="5" id="KW-0547">Nucleotide-binding</keyword>
<dbReference type="OrthoDB" id="10072614at2759"/>
<evidence type="ECO:0000256" key="4">
    <source>
        <dbReference type="ARBA" id="ARBA00022454"/>
    </source>
</evidence>
<proteinExistence type="inferred from homology"/>
<dbReference type="GO" id="GO:0000724">
    <property type="term" value="P:double-strand break repair via homologous recombination"/>
    <property type="evidence" value="ECO:0007669"/>
    <property type="project" value="TreeGrafter"/>
</dbReference>
<evidence type="ECO:0000256" key="3">
    <source>
        <dbReference type="ARBA" id="ARBA00006793"/>
    </source>
</evidence>
<dbReference type="GO" id="GO:0003697">
    <property type="term" value="F:single-stranded DNA binding"/>
    <property type="evidence" value="ECO:0007669"/>
    <property type="project" value="TreeGrafter"/>
</dbReference>
<evidence type="ECO:0000256" key="9">
    <source>
        <dbReference type="ARBA" id="ARBA00023172"/>
    </source>
</evidence>
<accession>A0A553N695</accession>
<dbReference type="OMA" id="QCKLFFD"/>
<dbReference type="SUPFAM" id="SSF52540">
    <property type="entry name" value="P-loop containing nucleoside triphosphate hydrolases"/>
    <property type="match status" value="1"/>
</dbReference>
<reference evidence="14 15" key="1">
    <citation type="journal article" date="2018" name="Nat. Ecol. Evol.">
        <title>Genomic signatures of mitonuclear coevolution across populations of Tigriopus californicus.</title>
        <authorList>
            <person name="Barreto F.S."/>
            <person name="Watson E.T."/>
            <person name="Lima T.G."/>
            <person name="Willett C.S."/>
            <person name="Edmands S."/>
            <person name="Li W."/>
            <person name="Burton R.S."/>
        </authorList>
    </citation>
    <scope>NUCLEOTIDE SEQUENCE [LARGE SCALE GENOMIC DNA]</scope>
    <source>
        <strain evidence="14 15">San Diego</strain>
    </source>
</reference>
<dbReference type="GO" id="GO:0030915">
    <property type="term" value="C:Smc5-Smc6 complex"/>
    <property type="evidence" value="ECO:0007669"/>
    <property type="project" value="TreeGrafter"/>
</dbReference>
<feature type="region of interest" description="Disordered" evidence="13">
    <location>
        <begin position="398"/>
        <end position="424"/>
    </location>
</feature>
<dbReference type="AlphaFoldDB" id="A0A553N695"/>
<comment type="similarity">
    <text evidence="3">Belongs to the SMC family. SMC6 subfamily.</text>
</comment>
<dbReference type="Gene3D" id="3.40.50.300">
    <property type="entry name" value="P-loop containing nucleotide triphosphate hydrolases"/>
    <property type="match status" value="2"/>
</dbReference>
<keyword evidence="11" id="KW-0539">Nucleus</keyword>
<keyword evidence="10" id="KW-0234">DNA repair</keyword>
<sequence length="1099" mass="125943">MATDGRSYSGGARKRLKVLDLTADRPGDVSLKPGGLSGLARERLDWQAQQDQRSGILREIDLTNFMNHASLHLVLQSRINLISGRNGAGKSSVLQAIVLGLGAQAKDTKRSSHLASFIRNDCTKAEIRIRMWNGGLNAYRPEVYGQTILFERVIYRQSSGSTHILKDHRGQVVHTGKVADEEKRRICEHFSIQLNNPIAILQQEEAKVFFHNADNKMLYDFFVRATLLKALQDMYQNANSELLACDTTLTEKRQDLSKVGAEKNDLAEKCQRMKKVDCEIKQMEAQLREECLWGYAQSKAQEAADIREKTQKLEEKLKRENASLNELLKSKDRLEDEKKILEESHKMSEAEIRAITMEYQMAREDNENAQSKLEVALVDLQTKESALAALRDQEKTLSNDIRSKRTMHEKRNEQRDREKKEADQALNRIEGEIKRKNRLIQERGRTRDDLGKEIEDLSVEMNPKNAEIDQILQQKQILMEELNKRKRTNANVSNLKRFGFEFEDLIQDINRCKDFKEKPIGPIGRHIKLVGKAAKDKNLADLLETELGKGFLRGFLVASWEDSKALSALFERHFHRRRPPSIIIWKFRGQKDNIEHGKVQTNPEMPGMLDYLEFDHPDVFNYVVDYKRVESTIVVDQVQAQKLFSQVKNVPKNAESAISPDFYRFIPATKGNYASYFMERPRRGAINCLTADTQSDLANLSTELKECDVIVKELKSALIALSLKKKSLEARRDDNIETIHQLNKELGNLKQDMTKINLNRANLEQGDNLPEMEERLTNLRQEIKKTEASVKELKQRKTKSTLIEKKTKGLLDKQTERMNEASKCNLESKLSDINDEIGRQDAVIRKIQTAMNSIRAELKPLNSSLLEAEARYETAKTQARNQSKKDVSEPVDKAKLMARQKELAATRKELESQLQMTPVELASKLEKIRNTFNTLAKQLKEVEMSYKKIKAMQENRKNVYRSIRLSLIRSVQTLFIIHMKQHNLIGDLELDNTNKTLNIKVSHLKGSEAGEALPLSSLSGGERSKTLVCLMIASWEYMAPPFRCLDEWDVYLDERSRSSIEEVLFEYAQSQDYQYILISPQGSTLKGANIIEIGKSHGQ</sequence>
<evidence type="ECO:0000256" key="13">
    <source>
        <dbReference type="SAM" id="MobiDB-lite"/>
    </source>
</evidence>
<evidence type="ECO:0000256" key="12">
    <source>
        <dbReference type="SAM" id="Coils"/>
    </source>
</evidence>
<dbReference type="EMBL" id="VCGU01000459">
    <property type="protein sequence ID" value="TRY60937.1"/>
    <property type="molecule type" value="Genomic_DNA"/>
</dbReference>
<dbReference type="Proteomes" id="UP000318571">
    <property type="component" value="Chromosome 8"/>
</dbReference>
<dbReference type="GO" id="GO:0035861">
    <property type="term" value="C:site of double-strand break"/>
    <property type="evidence" value="ECO:0007669"/>
    <property type="project" value="TreeGrafter"/>
</dbReference>
<dbReference type="STRING" id="6832.A0A553N695"/>
<evidence type="ECO:0000313" key="14">
    <source>
        <dbReference type="EMBL" id="TRY60937.1"/>
    </source>
</evidence>
<comment type="caution">
    <text evidence="14">The sequence shown here is derived from an EMBL/GenBank/DDBJ whole genome shotgun (WGS) entry which is preliminary data.</text>
</comment>
<evidence type="ECO:0000256" key="2">
    <source>
        <dbReference type="ARBA" id="ARBA00004286"/>
    </source>
</evidence>
<feature type="coiled-coil region" evidence="12">
    <location>
        <begin position="865"/>
        <end position="945"/>
    </location>
</feature>
<comment type="subcellular location">
    <subcellularLocation>
        <location evidence="2">Chromosome</location>
    </subcellularLocation>
    <subcellularLocation>
        <location evidence="1">Nucleus</location>
    </subcellularLocation>
</comment>
<evidence type="ECO:0000256" key="6">
    <source>
        <dbReference type="ARBA" id="ARBA00022763"/>
    </source>
</evidence>
<dbReference type="InterPro" id="IPR027417">
    <property type="entry name" value="P-loop_NTPase"/>
</dbReference>
<keyword evidence="6" id="KW-0227">DNA damage</keyword>
<keyword evidence="9" id="KW-0233">DNA recombination</keyword>
<evidence type="ECO:0000256" key="5">
    <source>
        <dbReference type="ARBA" id="ARBA00022741"/>
    </source>
</evidence>